<dbReference type="RefSeq" id="XP_001584556.1">
    <property type="nucleotide sequence ID" value="XM_001584506.1"/>
</dbReference>
<keyword evidence="2" id="KW-1185">Reference proteome</keyword>
<protein>
    <submittedName>
        <fullName evidence="1">Uncharacterized protein</fullName>
    </submittedName>
</protein>
<dbReference type="EMBL" id="CH476654">
    <property type="protein sequence ID" value="EDO00583.1"/>
    <property type="molecule type" value="Genomic_DNA"/>
</dbReference>
<proteinExistence type="predicted"/>
<dbReference type="Proteomes" id="UP000001312">
    <property type="component" value="Unassembled WGS sequence"/>
</dbReference>
<name>A7FA22_SCLS1</name>
<sequence length="234" mass="27301">MSSSSRSPQTEIAQSIFLRLPLELRRMIYKLLFRRKQLDITKFTALDVLYGESKFHVRIEAGSLPELSVKIGVTNLSRIRHLHIFACSREPYRSLVPPCRRGWKLDSHQWKCLLGNILQLILHVQQPDMCMSYPVSKLYNERDIPRWIAFLDMFLPFVTCSIDKDTKILILEDGWCLTARHVAKYFRPIPKNLRIYTFRIMECFNFASAANGMERWFGFYADGGMLAFISNGVL</sequence>
<evidence type="ECO:0000313" key="2">
    <source>
        <dbReference type="Proteomes" id="UP000001312"/>
    </source>
</evidence>
<reference evidence="2" key="1">
    <citation type="journal article" date="2011" name="PLoS Genet.">
        <title>Genomic analysis of the necrotrophic fungal pathogens Sclerotinia sclerotiorum and Botrytis cinerea.</title>
        <authorList>
            <person name="Amselem J."/>
            <person name="Cuomo C.A."/>
            <person name="van Kan J.A."/>
            <person name="Viaud M."/>
            <person name="Benito E.P."/>
            <person name="Couloux A."/>
            <person name="Coutinho P.M."/>
            <person name="de Vries R.P."/>
            <person name="Dyer P.S."/>
            <person name="Fillinger S."/>
            <person name="Fournier E."/>
            <person name="Gout L."/>
            <person name="Hahn M."/>
            <person name="Kohn L."/>
            <person name="Lapalu N."/>
            <person name="Plummer K.M."/>
            <person name="Pradier J.M."/>
            <person name="Quevillon E."/>
            <person name="Sharon A."/>
            <person name="Simon A."/>
            <person name="ten Have A."/>
            <person name="Tudzynski B."/>
            <person name="Tudzynski P."/>
            <person name="Wincker P."/>
            <person name="Andrew M."/>
            <person name="Anthouard V."/>
            <person name="Beever R.E."/>
            <person name="Beffa R."/>
            <person name="Benoit I."/>
            <person name="Bouzid O."/>
            <person name="Brault B."/>
            <person name="Chen Z."/>
            <person name="Choquer M."/>
            <person name="Collemare J."/>
            <person name="Cotton P."/>
            <person name="Danchin E.G."/>
            <person name="Da Silva C."/>
            <person name="Gautier A."/>
            <person name="Giraud C."/>
            <person name="Giraud T."/>
            <person name="Gonzalez C."/>
            <person name="Grossetete S."/>
            <person name="Guldener U."/>
            <person name="Henrissat B."/>
            <person name="Howlett B.J."/>
            <person name="Kodira C."/>
            <person name="Kretschmer M."/>
            <person name="Lappartient A."/>
            <person name="Leroch M."/>
            <person name="Levis C."/>
            <person name="Mauceli E."/>
            <person name="Neuveglise C."/>
            <person name="Oeser B."/>
            <person name="Pearson M."/>
            <person name="Poulain J."/>
            <person name="Poussereau N."/>
            <person name="Quesneville H."/>
            <person name="Rascle C."/>
            <person name="Schumacher J."/>
            <person name="Segurens B."/>
            <person name="Sexton A."/>
            <person name="Silva E."/>
            <person name="Sirven C."/>
            <person name="Soanes D.M."/>
            <person name="Talbot N.J."/>
            <person name="Templeton M."/>
            <person name="Yandava C."/>
            <person name="Yarden O."/>
            <person name="Zeng Q."/>
            <person name="Rollins J.A."/>
            <person name="Lebrun M.H."/>
            <person name="Dickman M."/>
        </authorList>
    </citation>
    <scope>NUCLEOTIDE SEQUENCE [LARGE SCALE GENOMIC DNA]</scope>
    <source>
        <strain evidence="2">ATCC 18683 / 1980 / Ss-1</strain>
    </source>
</reference>
<gene>
    <name evidence="1" type="ORF">SS1G_14453</name>
</gene>
<dbReference type="InParanoid" id="A7FA22"/>
<evidence type="ECO:0000313" key="1">
    <source>
        <dbReference type="EMBL" id="EDO00583.1"/>
    </source>
</evidence>
<accession>A7FA22</accession>
<dbReference type="GeneID" id="5480648"/>
<dbReference type="AlphaFoldDB" id="A7FA22"/>
<dbReference type="KEGG" id="ssl:SS1G_14453"/>
<organism evidence="1 2">
    <name type="scientific">Sclerotinia sclerotiorum (strain ATCC 18683 / 1980 / Ss-1)</name>
    <name type="common">White mold</name>
    <name type="synonym">Whetzelinia sclerotiorum</name>
    <dbReference type="NCBI Taxonomy" id="665079"/>
    <lineage>
        <taxon>Eukaryota</taxon>
        <taxon>Fungi</taxon>
        <taxon>Dikarya</taxon>
        <taxon>Ascomycota</taxon>
        <taxon>Pezizomycotina</taxon>
        <taxon>Leotiomycetes</taxon>
        <taxon>Helotiales</taxon>
        <taxon>Sclerotiniaceae</taxon>
        <taxon>Sclerotinia</taxon>
    </lineage>
</organism>